<keyword evidence="5" id="KW-0479">Metal-binding</keyword>
<dbReference type="InterPro" id="IPR038371">
    <property type="entry name" value="Cu_polyphenol_OxRdtase_sf"/>
</dbReference>
<evidence type="ECO:0000256" key="2">
    <source>
        <dbReference type="ARBA" id="ARBA00003215"/>
    </source>
</evidence>
<sequence length="270" mass="29737">MTFRKNMKGNLVYYTIPAFEDAGLVTHGFSSRLGGVSTGPLNSLNLGIKKKDTKENILKNFEIFGEALDISVENMVLSDQVHDDVILEVSKKDRGKGLLRESDLSNVDALVTQEKDVALVTFYADCVPLFLLDPVNKAIGLAHAGWKGTMMKIGQKTLQKMIDLYGTNPQDCFIGIGPSIGLCCFEVGDEVIEHIKGNFDHPDRYYTAQSNGKYIADLWKLNRDQFLHSGVPEGNITDSGLCTKCNKDIFFSHRGDKGNTGSLAAILQLL</sequence>
<evidence type="ECO:0000256" key="4">
    <source>
        <dbReference type="ARBA" id="ARBA00022679"/>
    </source>
</evidence>
<dbReference type="GO" id="GO:0005507">
    <property type="term" value="F:copper ion binding"/>
    <property type="evidence" value="ECO:0007669"/>
    <property type="project" value="TreeGrafter"/>
</dbReference>
<dbReference type="SUPFAM" id="SSF64438">
    <property type="entry name" value="CNF1/YfiH-like putative cysteine hydrolases"/>
    <property type="match status" value="1"/>
</dbReference>
<protein>
    <recommendedName>
        <fullName evidence="11">Purine nucleoside phosphorylase</fullName>
    </recommendedName>
</protein>
<keyword evidence="4" id="KW-0808">Transferase</keyword>
<evidence type="ECO:0000256" key="1">
    <source>
        <dbReference type="ARBA" id="ARBA00000553"/>
    </source>
</evidence>
<dbReference type="Pfam" id="PF02578">
    <property type="entry name" value="Cu-oxidase_4"/>
    <property type="match status" value="1"/>
</dbReference>
<dbReference type="AlphaFoldDB" id="A0AAE3HG47"/>
<evidence type="ECO:0000256" key="6">
    <source>
        <dbReference type="ARBA" id="ARBA00022801"/>
    </source>
</evidence>
<dbReference type="InterPro" id="IPR003730">
    <property type="entry name" value="Cu_polyphenol_OxRdtase"/>
</dbReference>
<dbReference type="GO" id="GO:0016787">
    <property type="term" value="F:hydrolase activity"/>
    <property type="evidence" value="ECO:0007669"/>
    <property type="project" value="UniProtKB-KW"/>
</dbReference>
<evidence type="ECO:0000313" key="13">
    <source>
        <dbReference type="Proteomes" id="UP001205748"/>
    </source>
</evidence>
<dbReference type="CDD" id="cd16833">
    <property type="entry name" value="YfiH"/>
    <property type="match status" value="1"/>
</dbReference>
<evidence type="ECO:0000256" key="9">
    <source>
        <dbReference type="ARBA" id="ARBA00048968"/>
    </source>
</evidence>
<proteinExistence type="inferred from homology"/>
<organism evidence="12 13">
    <name type="scientific">Irregularibacter muris</name>
    <dbReference type="NCBI Taxonomy" id="1796619"/>
    <lineage>
        <taxon>Bacteria</taxon>
        <taxon>Bacillati</taxon>
        <taxon>Bacillota</taxon>
        <taxon>Clostridia</taxon>
        <taxon>Eubacteriales</taxon>
        <taxon>Eubacteriaceae</taxon>
        <taxon>Irregularibacter</taxon>
    </lineage>
</organism>
<dbReference type="EMBL" id="JANKAS010000005">
    <property type="protein sequence ID" value="MCR1898809.1"/>
    <property type="molecule type" value="Genomic_DNA"/>
</dbReference>
<evidence type="ECO:0000256" key="10">
    <source>
        <dbReference type="ARBA" id="ARBA00049893"/>
    </source>
</evidence>
<dbReference type="InterPro" id="IPR011324">
    <property type="entry name" value="Cytotoxic_necrot_fac-like_cat"/>
</dbReference>
<accession>A0AAE3HG47</accession>
<comment type="function">
    <text evidence="2">Purine nucleoside enzyme that catalyzes the phosphorolysis of adenosine and inosine nucleosides, yielding D-ribose 1-phosphate and the respective free bases, adenine and hypoxanthine. Also catalyzes the phosphorolysis of S-methyl-5'-thioadenosine into adenine and S-methyl-5-thio-alpha-D-ribose 1-phosphate. Also has adenosine deaminase activity.</text>
</comment>
<comment type="catalytic activity">
    <reaction evidence="9">
        <text>adenosine + phosphate = alpha-D-ribose 1-phosphate + adenine</text>
        <dbReference type="Rhea" id="RHEA:27642"/>
        <dbReference type="ChEBI" id="CHEBI:16335"/>
        <dbReference type="ChEBI" id="CHEBI:16708"/>
        <dbReference type="ChEBI" id="CHEBI:43474"/>
        <dbReference type="ChEBI" id="CHEBI:57720"/>
        <dbReference type="EC" id="2.4.2.1"/>
    </reaction>
    <physiologicalReaction direction="left-to-right" evidence="9">
        <dbReference type="Rhea" id="RHEA:27643"/>
    </physiologicalReaction>
</comment>
<reference evidence="12" key="1">
    <citation type="submission" date="2022-07" db="EMBL/GenBank/DDBJ databases">
        <title>Enhanced cultured diversity of the mouse gut microbiota enables custom-made synthetic communities.</title>
        <authorList>
            <person name="Afrizal A."/>
        </authorList>
    </citation>
    <scope>NUCLEOTIDE SEQUENCE</scope>
    <source>
        <strain evidence="12">DSM 28593</strain>
    </source>
</reference>
<dbReference type="PANTHER" id="PTHR30616:SF2">
    <property type="entry name" value="PURINE NUCLEOSIDE PHOSPHORYLASE LACC1"/>
    <property type="match status" value="1"/>
</dbReference>
<evidence type="ECO:0000256" key="8">
    <source>
        <dbReference type="ARBA" id="ARBA00047989"/>
    </source>
</evidence>
<dbReference type="Gene3D" id="3.60.140.10">
    <property type="entry name" value="CNF1/YfiH-like putative cysteine hydrolases"/>
    <property type="match status" value="1"/>
</dbReference>
<dbReference type="GO" id="GO:0017061">
    <property type="term" value="F:S-methyl-5-thioadenosine phosphorylase activity"/>
    <property type="evidence" value="ECO:0007669"/>
    <property type="project" value="UniProtKB-EC"/>
</dbReference>
<gene>
    <name evidence="12" type="primary">pgeF</name>
    <name evidence="12" type="ORF">NSA47_07405</name>
</gene>
<dbReference type="PANTHER" id="PTHR30616">
    <property type="entry name" value="UNCHARACTERIZED PROTEIN YFIH"/>
    <property type="match status" value="1"/>
</dbReference>
<evidence type="ECO:0000256" key="7">
    <source>
        <dbReference type="ARBA" id="ARBA00022833"/>
    </source>
</evidence>
<comment type="catalytic activity">
    <reaction evidence="1">
        <text>inosine + phosphate = alpha-D-ribose 1-phosphate + hypoxanthine</text>
        <dbReference type="Rhea" id="RHEA:27646"/>
        <dbReference type="ChEBI" id="CHEBI:17368"/>
        <dbReference type="ChEBI" id="CHEBI:17596"/>
        <dbReference type="ChEBI" id="CHEBI:43474"/>
        <dbReference type="ChEBI" id="CHEBI:57720"/>
        <dbReference type="EC" id="2.4.2.1"/>
    </reaction>
    <physiologicalReaction direction="left-to-right" evidence="1">
        <dbReference type="Rhea" id="RHEA:27647"/>
    </physiologicalReaction>
</comment>
<evidence type="ECO:0000256" key="11">
    <source>
        <dbReference type="RuleBase" id="RU361274"/>
    </source>
</evidence>
<name>A0AAE3HG47_9FIRM</name>
<evidence type="ECO:0000256" key="3">
    <source>
        <dbReference type="ARBA" id="ARBA00007353"/>
    </source>
</evidence>
<dbReference type="RefSeq" id="WP_257530524.1">
    <property type="nucleotide sequence ID" value="NZ_JANKAS010000005.1"/>
</dbReference>
<comment type="catalytic activity">
    <reaction evidence="8">
        <text>adenosine + H2O + H(+) = inosine + NH4(+)</text>
        <dbReference type="Rhea" id="RHEA:24408"/>
        <dbReference type="ChEBI" id="CHEBI:15377"/>
        <dbReference type="ChEBI" id="CHEBI:15378"/>
        <dbReference type="ChEBI" id="CHEBI:16335"/>
        <dbReference type="ChEBI" id="CHEBI:17596"/>
        <dbReference type="ChEBI" id="CHEBI:28938"/>
        <dbReference type="EC" id="3.5.4.4"/>
    </reaction>
    <physiologicalReaction direction="left-to-right" evidence="8">
        <dbReference type="Rhea" id="RHEA:24409"/>
    </physiologicalReaction>
</comment>
<keyword evidence="13" id="KW-1185">Reference proteome</keyword>
<dbReference type="Proteomes" id="UP001205748">
    <property type="component" value="Unassembled WGS sequence"/>
</dbReference>
<evidence type="ECO:0000313" key="12">
    <source>
        <dbReference type="EMBL" id="MCR1898809.1"/>
    </source>
</evidence>
<comment type="similarity">
    <text evidence="3 11">Belongs to the purine nucleoside phosphorylase YfiH/LACC1 family.</text>
</comment>
<keyword evidence="7" id="KW-0862">Zinc</keyword>
<comment type="caution">
    <text evidence="12">The sequence shown here is derived from an EMBL/GenBank/DDBJ whole genome shotgun (WGS) entry which is preliminary data.</text>
</comment>
<dbReference type="NCBIfam" id="TIGR00726">
    <property type="entry name" value="peptidoglycan editing factor PgeF"/>
    <property type="match status" value="1"/>
</dbReference>
<evidence type="ECO:0000256" key="5">
    <source>
        <dbReference type="ARBA" id="ARBA00022723"/>
    </source>
</evidence>
<comment type="catalytic activity">
    <reaction evidence="10">
        <text>S-methyl-5'-thioadenosine + phosphate = 5-(methylsulfanyl)-alpha-D-ribose 1-phosphate + adenine</text>
        <dbReference type="Rhea" id="RHEA:11852"/>
        <dbReference type="ChEBI" id="CHEBI:16708"/>
        <dbReference type="ChEBI" id="CHEBI:17509"/>
        <dbReference type="ChEBI" id="CHEBI:43474"/>
        <dbReference type="ChEBI" id="CHEBI:58533"/>
        <dbReference type="EC" id="2.4.2.28"/>
    </reaction>
    <physiologicalReaction direction="left-to-right" evidence="10">
        <dbReference type="Rhea" id="RHEA:11853"/>
    </physiologicalReaction>
</comment>
<keyword evidence="6" id="KW-0378">Hydrolase</keyword>